<feature type="region of interest" description="Disordered" evidence="2">
    <location>
        <begin position="614"/>
        <end position="639"/>
    </location>
</feature>
<dbReference type="OrthoDB" id="5431474at2759"/>
<dbReference type="EMBL" id="CP089274">
    <property type="protein sequence ID" value="USP73174.1"/>
    <property type="molecule type" value="Genomic_DNA"/>
</dbReference>
<dbReference type="VEuPathDB" id="FungiDB:yc1106_00448"/>
<keyword evidence="4" id="KW-1185">Reference proteome</keyword>
<feature type="compositionally biased region" description="Low complexity" evidence="2">
    <location>
        <begin position="626"/>
        <end position="638"/>
    </location>
</feature>
<feature type="compositionally biased region" description="Basic and acidic residues" evidence="2">
    <location>
        <begin position="203"/>
        <end position="215"/>
    </location>
</feature>
<feature type="coiled-coil region" evidence="1">
    <location>
        <begin position="416"/>
        <end position="457"/>
    </location>
</feature>
<evidence type="ECO:0000256" key="2">
    <source>
        <dbReference type="SAM" id="MobiDB-lite"/>
    </source>
</evidence>
<accession>A0A9Q8Z1M5</accession>
<organism evidence="3 4">
    <name type="scientific">Curvularia clavata</name>
    <dbReference type="NCBI Taxonomy" id="95742"/>
    <lineage>
        <taxon>Eukaryota</taxon>
        <taxon>Fungi</taxon>
        <taxon>Dikarya</taxon>
        <taxon>Ascomycota</taxon>
        <taxon>Pezizomycotina</taxon>
        <taxon>Dothideomycetes</taxon>
        <taxon>Pleosporomycetidae</taxon>
        <taxon>Pleosporales</taxon>
        <taxon>Pleosporineae</taxon>
        <taxon>Pleosporaceae</taxon>
        <taxon>Curvularia</taxon>
    </lineage>
</organism>
<dbReference type="AlphaFoldDB" id="A0A9Q8Z1M5"/>
<keyword evidence="1" id="KW-0175">Coiled coil</keyword>
<evidence type="ECO:0000256" key="1">
    <source>
        <dbReference type="SAM" id="Coils"/>
    </source>
</evidence>
<sequence>MQLDYEAALTASDPSAPIPVFTRSILARGSSYSLREKSHTNNVPIANDTAQSGMPKAKRNSSFTAASMLRRRLDSDAMGSLAFVMRNDFIKSGSKGSDREAEMPKDYKETTASEPSPIAAHSEHAHKSESNNTRQKYAISTSKARFEGSREAYVSHSNVLKRRHSVQVASFETHARLHKGRTNKYRLRKRASSGWLAGIHSDGSPHTHTRDSDKKPAEMELATLNACSRYEPAGQQRLLRQPPENLTRKPLETPGLESTTHCILSEPGVYAQDRTALQKQIDLLTAKLSNSNKNEQNLRNTLAMAKRENTDKAMHAEKLAEKIQALHNTITHLEDRLEASNMNRLDAEEQLLTWRDQKSTFDLICPRHPASVDMNQVALDIQNDGGTRINPPNHVNCVSRVSCSEETAPAQPVARIEDLQTQAKKKDACIAELETRLEQLQEKHSQLQHEHERVVVQLDLQHELLRETRASDKVMEQLRIAVINHESMIIEKEQTIYALRRQLEHHKLLLQAEIRRHAAMKLYVAAEEHPMPELTSFAKIEDVDCWMEKLHERLRREQSKNESEAVADTPEAKIESLRHEIDFYISEIILFKLDIRGYRGDIRKLKEMIAYRGSSQNPTNIEPRPSSSGTVASSADSSFAPTTPELDAFLDASPIIGVKVPNNVGGRGTTLKAKWEVASYITTSNASKPPLNLQLDSSKLIDGPNSSEEVAPTLSASCERPAAYIASPLPVESQSETDSVLSTASDYLAQSALLSDG</sequence>
<feature type="coiled-coil region" evidence="1">
    <location>
        <begin position="274"/>
        <end position="350"/>
    </location>
</feature>
<reference evidence="3" key="1">
    <citation type="submission" date="2021-12" db="EMBL/GenBank/DDBJ databases">
        <title>Curvularia clavata genome.</title>
        <authorList>
            <person name="Cao Y."/>
        </authorList>
    </citation>
    <scope>NUCLEOTIDE SEQUENCE</scope>
    <source>
        <strain evidence="3">Yc1106</strain>
    </source>
</reference>
<feature type="region of interest" description="Disordered" evidence="2">
    <location>
        <begin position="93"/>
        <end position="135"/>
    </location>
</feature>
<protein>
    <submittedName>
        <fullName evidence="3">Uncharacterized protein</fullName>
    </submittedName>
</protein>
<evidence type="ECO:0000313" key="3">
    <source>
        <dbReference type="EMBL" id="USP73174.1"/>
    </source>
</evidence>
<dbReference type="Proteomes" id="UP001056012">
    <property type="component" value="Chromosome 1"/>
</dbReference>
<evidence type="ECO:0000313" key="4">
    <source>
        <dbReference type="Proteomes" id="UP001056012"/>
    </source>
</evidence>
<name>A0A9Q8Z1M5_CURCL</name>
<feature type="region of interest" description="Disordered" evidence="2">
    <location>
        <begin position="196"/>
        <end position="215"/>
    </location>
</feature>
<feature type="compositionally biased region" description="Basic and acidic residues" evidence="2">
    <location>
        <begin position="96"/>
        <end position="111"/>
    </location>
</feature>
<proteinExistence type="predicted"/>
<gene>
    <name evidence="3" type="ORF">yc1106_00448</name>
</gene>